<dbReference type="EMBL" id="KP696447">
    <property type="protein sequence ID" value="AKA61488.1"/>
    <property type="molecule type" value="Genomic_DNA"/>
</dbReference>
<reference evidence="2" key="2">
    <citation type="submission" date="2015-01" db="EMBL/GenBank/DDBJ databases">
        <title>Complete Genome of Bacillus megaterium Siphophage Stahl.</title>
        <authorList>
            <person name="Brizendine A.M."/>
            <person name="Rousseau S."/>
            <person name="Hernandez A.C."/>
            <person name="Everett G.F.K."/>
        </authorList>
    </citation>
    <scope>NUCLEOTIDE SEQUENCE [LARGE SCALE GENOMIC DNA]</scope>
</reference>
<evidence type="ECO:0000313" key="2">
    <source>
        <dbReference type="Proteomes" id="UP000033015"/>
    </source>
</evidence>
<dbReference type="Proteomes" id="UP000033015">
    <property type="component" value="Segment"/>
</dbReference>
<dbReference type="OrthoDB" id="14227at10239"/>
<proteinExistence type="predicted"/>
<accession>A0A0E3JJ45</accession>
<dbReference type="GeneID" id="26647863"/>
<evidence type="ECO:0000313" key="1">
    <source>
        <dbReference type="EMBL" id="AKA61488.1"/>
    </source>
</evidence>
<organism evidence="1 2">
    <name type="scientific">Bacillus phage Stahl</name>
    <dbReference type="NCBI Taxonomy" id="1610832"/>
    <lineage>
        <taxon>Viruses</taxon>
        <taxon>Duplodnaviria</taxon>
        <taxon>Heunggongvirae</taxon>
        <taxon>Uroviricota</taxon>
        <taxon>Caudoviricetes</taxon>
        <taxon>Slashvirus</taxon>
        <taxon>Slashvirus stahl</taxon>
    </lineage>
</organism>
<protein>
    <submittedName>
        <fullName evidence="1">Uncharacterized protein</fullName>
    </submittedName>
</protein>
<name>A0A0E3JJ45_9CAUD</name>
<dbReference type="KEGG" id="vg:26647863"/>
<dbReference type="RefSeq" id="YP_009203664.1">
    <property type="nucleotide sequence ID" value="NC_028856.1"/>
</dbReference>
<gene>
    <name evidence="1" type="ORF">CPT_Stahl60</name>
</gene>
<reference evidence="1 2" key="1">
    <citation type="journal article" date="2015" name="Genome Announc.">
        <title>Complete Genome Sequence of Bacillus megaterium Siphophage Stahl.</title>
        <authorList>
            <person name="Brizendine A.M."/>
            <person name="Rousseau S."/>
            <person name="Hernandez A.C."/>
            <person name="Kuty Everett G.F."/>
        </authorList>
    </citation>
    <scope>NUCLEOTIDE SEQUENCE [LARGE SCALE GENOMIC DNA]</scope>
</reference>
<keyword evidence="2" id="KW-1185">Reference proteome</keyword>
<sequence>MNKRITTFPGASIERSSKRDFLSFRLQSNGLFTISEYNYSQGYHNSSEGFFEAVNVSVVDCVKIADIFGANFNNLQERLYELQANIEEFKKKEFKAPEVECTDQGIKLSGHAASYFLMRKEEMETKRKKLVAEKMFDNFLTDGYCNVVENDIAGFLAEMIEANKIEYHIFPQMGYNKFVKI</sequence>